<gene>
    <name evidence="2" type="ORF">CSUI_008624</name>
</gene>
<protein>
    <recommendedName>
        <fullName evidence="4">PH domain-containing protein</fullName>
    </recommendedName>
</protein>
<proteinExistence type="predicted"/>
<dbReference type="Proteomes" id="UP000221165">
    <property type="component" value="Unassembled WGS sequence"/>
</dbReference>
<feature type="compositionally biased region" description="Basic residues" evidence="1">
    <location>
        <begin position="205"/>
        <end position="215"/>
    </location>
</feature>
<dbReference type="GeneID" id="94431962"/>
<sequence>MLTWRDRRCLISTSAFFYSHLPPPHPPPLPPLSPSSSLEDSKRNLLQANQGENKPKQTTPTHNALRRRRRRWSCISLRDCVQLLPLPHEADVFLLQTHARSFYWKAKSHSERDAWLVCIANQCVGLRDGDLLRDAELAILSNEGKKTRHMVCLDVWVSIQLDGLEKLYQLEGTLHFTDSRQLFEGFVIDFSRSLVDRKQKEDMKKTKRRKERKRRDAASASTTTTTAPSPPGRPSPLLKEGGKEEEDQKDAQSQEESCKDEEEEEEEDSLLHGEENLPLPPYPLERVLLFIQSQDSAVRPRFSDLRHPPNSLKSSASSPPSSID</sequence>
<dbReference type="SUPFAM" id="SSF50729">
    <property type="entry name" value="PH domain-like"/>
    <property type="match status" value="1"/>
</dbReference>
<feature type="region of interest" description="Disordered" evidence="1">
    <location>
        <begin position="199"/>
        <end position="280"/>
    </location>
</feature>
<accession>A0A2C6KM75</accession>
<evidence type="ECO:0008006" key="4">
    <source>
        <dbReference type="Google" id="ProtNLM"/>
    </source>
</evidence>
<feature type="region of interest" description="Disordered" evidence="1">
    <location>
        <begin position="300"/>
        <end position="324"/>
    </location>
</feature>
<reference evidence="2 3" key="1">
    <citation type="journal article" date="2017" name="Int. J. Parasitol.">
        <title>The genome of the protozoan parasite Cystoisospora suis and a reverse vaccinology approach to identify vaccine candidates.</title>
        <authorList>
            <person name="Palmieri N."/>
            <person name="Shrestha A."/>
            <person name="Ruttkowski B."/>
            <person name="Beck T."/>
            <person name="Vogl C."/>
            <person name="Tomley F."/>
            <person name="Blake D.P."/>
            <person name="Joachim A."/>
        </authorList>
    </citation>
    <scope>NUCLEOTIDE SEQUENCE [LARGE SCALE GENOMIC DNA]</scope>
    <source>
        <strain evidence="2 3">Wien I</strain>
    </source>
</reference>
<evidence type="ECO:0000313" key="3">
    <source>
        <dbReference type="Proteomes" id="UP000221165"/>
    </source>
</evidence>
<feature type="compositionally biased region" description="Low complexity" evidence="1">
    <location>
        <begin position="218"/>
        <end position="227"/>
    </location>
</feature>
<dbReference type="VEuPathDB" id="ToxoDB:CSUI_008624"/>
<dbReference type="EMBL" id="MIGC01004888">
    <property type="protein sequence ID" value="PHJ17554.1"/>
    <property type="molecule type" value="Genomic_DNA"/>
</dbReference>
<feature type="compositionally biased region" description="Low complexity" evidence="1">
    <location>
        <begin position="308"/>
        <end position="324"/>
    </location>
</feature>
<feature type="compositionally biased region" description="Acidic residues" evidence="1">
    <location>
        <begin position="258"/>
        <end position="268"/>
    </location>
</feature>
<name>A0A2C6KM75_9APIC</name>
<keyword evidence="3" id="KW-1185">Reference proteome</keyword>
<dbReference type="AlphaFoldDB" id="A0A2C6KM75"/>
<organism evidence="2 3">
    <name type="scientific">Cystoisospora suis</name>
    <dbReference type="NCBI Taxonomy" id="483139"/>
    <lineage>
        <taxon>Eukaryota</taxon>
        <taxon>Sar</taxon>
        <taxon>Alveolata</taxon>
        <taxon>Apicomplexa</taxon>
        <taxon>Conoidasida</taxon>
        <taxon>Coccidia</taxon>
        <taxon>Eucoccidiorida</taxon>
        <taxon>Eimeriorina</taxon>
        <taxon>Sarcocystidae</taxon>
        <taxon>Cystoisospora</taxon>
    </lineage>
</organism>
<evidence type="ECO:0000313" key="2">
    <source>
        <dbReference type="EMBL" id="PHJ17554.1"/>
    </source>
</evidence>
<comment type="caution">
    <text evidence="2">The sequence shown here is derived from an EMBL/GenBank/DDBJ whole genome shotgun (WGS) entry which is preliminary data.</text>
</comment>
<dbReference type="RefSeq" id="XP_067919273.1">
    <property type="nucleotide sequence ID" value="XM_068068751.1"/>
</dbReference>
<dbReference type="OrthoDB" id="331766at2759"/>
<evidence type="ECO:0000256" key="1">
    <source>
        <dbReference type="SAM" id="MobiDB-lite"/>
    </source>
</evidence>
<feature type="non-terminal residue" evidence="2">
    <location>
        <position position="324"/>
    </location>
</feature>